<dbReference type="RefSeq" id="WP_048671819.1">
    <property type="nucleotide sequence ID" value="NZ_CBTJ020000030.1"/>
</dbReference>
<dbReference type="STRING" id="1400863.BN873_240017"/>
<reference evidence="1" key="1">
    <citation type="submission" date="2013-07" db="EMBL/GenBank/DDBJ databases">
        <authorList>
            <person name="McIlroy S."/>
        </authorList>
    </citation>
    <scope>NUCLEOTIDE SEQUENCE [LARGE SCALE GENOMIC DNA]</scope>
    <source>
        <strain evidence="1">Run_A_D11</strain>
    </source>
</reference>
<accession>W6M663</accession>
<gene>
    <name evidence="1" type="ORF">BN873_240017</name>
</gene>
<evidence type="ECO:0000313" key="1">
    <source>
        <dbReference type="EMBL" id="CDI02069.1"/>
    </source>
</evidence>
<sequence length="208" mass="23231">MARRYHDHHRLKILLTQECARLMAEEGIKDFGVAKRKAALRLGVSDKAALPDNVQIQQALIDYQRFFHAAGHEIHLRSLRQTALEAMRFLARFRPKLVGSVLIGTAGPHTDIQLHLFADTPKDVLMFLMDHGIPLESATRRLKANNGVYASRPVFRFTADDTCIELTVFGLLDEREAPRSPVDGRPLRRANSSEVLGLLGTNLAQGSS</sequence>
<protein>
    <recommendedName>
        <fullName evidence="3">Nucleotidyltransferase</fullName>
    </recommendedName>
</protein>
<reference evidence="1" key="2">
    <citation type="submission" date="2014-03" db="EMBL/GenBank/DDBJ databases">
        <title>Candidatus Competibacter-lineage genomes retrieved from metagenomes reveal functional metabolic diversity.</title>
        <authorList>
            <person name="McIlroy S.J."/>
            <person name="Albertsen M."/>
            <person name="Andresen E.K."/>
            <person name="Saunders A.M."/>
            <person name="Kristiansen R."/>
            <person name="Stokholm-Bjerregaard M."/>
            <person name="Nielsen K.L."/>
            <person name="Nielsen P.H."/>
        </authorList>
    </citation>
    <scope>NUCLEOTIDE SEQUENCE</scope>
    <source>
        <strain evidence="1">Run_A_D11</strain>
    </source>
</reference>
<proteinExistence type="predicted"/>
<dbReference type="AlphaFoldDB" id="W6M663"/>
<dbReference type="OrthoDB" id="5294130at2"/>
<evidence type="ECO:0000313" key="2">
    <source>
        <dbReference type="Proteomes" id="UP000035760"/>
    </source>
</evidence>
<name>W6M663_9GAMM</name>
<keyword evidence="2" id="KW-1185">Reference proteome</keyword>
<organism evidence="1 2">
    <name type="scientific">Candidatus Competibacter denitrificans Run_A_D11</name>
    <dbReference type="NCBI Taxonomy" id="1400863"/>
    <lineage>
        <taxon>Bacteria</taxon>
        <taxon>Pseudomonadati</taxon>
        <taxon>Pseudomonadota</taxon>
        <taxon>Gammaproteobacteria</taxon>
        <taxon>Candidatus Competibacteraceae</taxon>
        <taxon>Candidatus Competibacter</taxon>
    </lineage>
</organism>
<dbReference type="Proteomes" id="UP000035760">
    <property type="component" value="Unassembled WGS sequence"/>
</dbReference>
<evidence type="ECO:0008006" key="3">
    <source>
        <dbReference type="Google" id="ProtNLM"/>
    </source>
</evidence>
<dbReference type="EMBL" id="CBTJ020000030">
    <property type="protein sequence ID" value="CDI02069.1"/>
    <property type="molecule type" value="Genomic_DNA"/>
</dbReference>
<comment type="caution">
    <text evidence="1">The sequence shown here is derived from an EMBL/GenBank/DDBJ whole genome shotgun (WGS) entry which is preliminary data.</text>
</comment>